<proteinExistence type="predicted"/>
<name>A0A502HSI8_9PSED</name>
<organism evidence="1 2">
    <name type="scientific">Pseudomonas arsenicoxydans</name>
    <dbReference type="NCBI Taxonomy" id="702115"/>
    <lineage>
        <taxon>Bacteria</taxon>
        <taxon>Pseudomonadati</taxon>
        <taxon>Pseudomonadota</taxon>
        <taxon>Gammaproteobacteria</taxon>
        <taxon>Pseudomonadales</taxon>
        <taxon>Pseudomonadaceae</taxon>
        <taxon>Pseudomonas</taxon>
    </lineage>
</organism>
<dbReference type="RefSeq" id="WP_140668751.1">
    <property type="nucleotide sequence ID" value="NZ_RCZE01000008.1"/>
</dbReference>
<evidence type="ECO:0000313" key="2">
    <source>
        <dbReference type="Proteomes" id="UP000317933"/>
    </source>
</evidence>
<accession>A0A502HSI8</accession>
<evidence type="ECO:0008006" key="3">
    <source>
        <dbReference type="Google" id="ProtNLM"/>
    </source>
</evidence>
<comment type="caution">
    <text evidence="1">The sequence shown here is derived from an EMBL/GenBank/DDBJ whole genome shotgun (WGS) entry which is preliminary data.</text>
</comment>
<dbReference type="Proteomes" id="UP000317933">
    <property type="component" value="Unassembled WGS sequence"/>
</dbReference>
<reference evidence="1 2" key="1">
    <citation type="journal article" date="2019" name="Environ. Microbiol.">
        <title>Species interactions and distinct microbial communities in high Arctic permafrost affected cryosols are associated with the CH4 and CO2 gas fluxes.</title>
        <authorList>
            <person name="Altshuler I."/>
            <person name="Hamel J."/>
            <person name="Turney S."/>
            <person name="Magnuson E."/>
            <person name="Levesque R."/>
            <person name="Greer C."/>
            <person name="Whyte L.G."/>
        </authorList>
    </citation>
    <scope>NUCLEOTIDE SEQUENCE [LARGE SCALE GENOMIC DNA]</scope>
    <source>
        <strain evidence="1 2">E3</strain>
    </source>
</reference>
<dbReference type="AlphaFoldDB" id="A0A502HSI8"/>
<dbReference type="EMBL" id="RCZE01000008">
    <property type="protein sequence ID" value="TPG76312.1"/>
    <property type="molecule type" value="Genomic_DNA"/>
</dbReference>
<evidence type="ECO:0000313" key="1">
    <source>
        <dbReference type="EMBL" id="TPG76312.1"/>
    </source>
</evidence>
<protein>
    <recommendedName>
        <fullName evidence="3">Phage tail protein</fullName>
    </recommendedName>
</protein>
<sequence>MSEISLPRVSLSLLATPSEQSIGSRRDLLIGVVPPSVTSSGYFQNVHRMTVGQLKNQFGSGELAERILAYLDTSKGVVPFDVISVSTTGTGFAKADIEFMGAATSAGTLIVKAADASRAAEVPVVVGDTAAGVAAAVAAALESKFRGSLVGAVATADKVTITAKDVGIGPNAYAIAIEGSAPGIVATLTGWAGGAAVAYPVGLLDVIGETRYTGISWPESWYANRSDVVSLLTARFNAAVGVADGVAFIGKHASFANASTAAQANDTHVLVLVGNNVASTGTHIGPAVIYPSDMLAVRLMAARSRRQTTGAQVVDLVVAPAGADATGGPSLASLPLFNTPLPAIPTANPSLTFSGREQRLLRDDGFSLIGVYGGRTIIGEVVTTYKTDTTGNASNTFKFLEYLDTGSVCREYFWSNLKQTFAQSRLTLGALIPGRKMANRASITAELQRIYRNLADLALVQAGRDAEQEFIENTVVAVNLESGSVAIAGPLPIVTQLREINYNLSVTFAV</sequence>
<gene>
    <name evidence="1" type="ORF">EAH78_18285</name>
</gene>